<reference evidence="17" key="1">
    <citation type="journal article" date="2020" name="mSystems">
        <title>Genome- and Community-Level Interaction Insights into Carbon Utilization and Element Cycling Functions of Hydrothermarchaeota in Hydrothermal Sediment.</title>
        <authorList>
            <person name="Zhou Z."/>
            <person name="Liu Y."/>
            <person name="Xu W."/>
            <person name="Pan J."/>
            <person name="Luo Z.H."/>
            <person name="Li M."/>
        </authorList>
    </citation>
    <scope>NUCLEOTIDE SEQUENCE [LARGE SCALE GENOMIC DNA]</scope>
    <source>
        <strain evidence="17">HyVt-443</strain>
    </source>
</reference>
<evidence type="ECO:0000256" key="6">
    <source>
        <dbReference type="ARBA" id="ARBA00022475"/>
    </source>
</evidence>
<dbReference type="Proteomes" id="UP000886251">
    <property type="component" value="Unassembled WGS sequence"/>
</dbReference>
<comment type="subcellular location">
    <subcellularLocation>
        <location evidence="2 12">Bacterial flagellum basal body</location>
    </subcellularLocation>
    <subcellularLocation>
        <location evidence="3">Cell membrane</location>
        <topology evidence="3">Multi-pass membrane protein</topology>
    </subcellularLocation>
</comment>
<comment type="function">
    <text evidence="1 12">The M ring may be actively involved in energy transduction.</text>
</comment>
<dbReference type="Gene3D" id="3.30.70.1530">
    <property type="entry name" value="Hypothetical protein rpa1041"/>
    <property type="match status" value="1"/>
</dbReference>
<dbReference type="GO" id="GO:0071973">
    <property type="term" value="P:bacterial-type flagellum-dependent cell motility"/>
    <property type="evidence" value="ECO:0007669"/>
    <property type="project" value="InterPro"/>
</dbReference>
<sequence length="561" mass="59985">MEVVNADNPATGQLTVQSLGRNPIVRQLAVMIGIAASVALGVAVVLWSQTPNYSLLFGNLAPKDATEIVAALQQAGIDYKVDENTGAVMVPSASVQQARMKLAGAGLPRSNSIGYELLEKETGFGTSRALEKARFHRALEGELARTIASLANIESARVHLATPRQSVFVRKQKKPSASVVVNLYPGRTLEKQQVAAIIHLVASSVPELEAGRVTVVDNRGRMLNGPRDSLEMSLTSSQFDYTKQLEEHYRERVTGILEPILGIDNVRAQVTAVVDFTVTEQTEERFNPDLPALRSEQVDEQATTESPVQGIPGALSNQPPAAGTAPEQAVAGNNGDGTAPPAPVNTSKRATRNYELDKTISHTRLSTGQLRQLSVAVVVDDRVEQGADGAVIRTPRTPEEISRITELVKKAIGFDATRGDSVQVINAAFMAPPQAEPLPEPPLWEQPWVWDLAKQVGGILLVLLLILFVLRPTMKRLTAPPVIERIDGEAGDGDGGEAGEGAGAQGEGGGTHGLEKKGLDALGLPGPEDYEQTLEAARQMVEEDPKRVAQVVKNWVAEDGG</sequence>
<evidence type="ECO:0000256" key="13">
    <source>
        <dbReference type="SAM" id="MobiDB-lite"/>
    </source>
</evidence>
<keyword evidence="17" id="KW-0282">Flagellum</keyword>
<dbReference type="InterPro" id="IPR013556">
    <property type="entry name" value="Flag_M-ring_C"/>
</dbReference>
<dbReference type="AlphaFoldDB" id="A0A831RNL5"/>
<dbReference type="Gene3D" id="3.30.300.30">
    <property type="match status" value="1"/>
</dbReference>
<evidence type="ECO:0000259" key="15">
    <source>
        <dbReference type="Pfam" id="PF01514"/>
    </source>
</evidence>
<dbReference type="GO" id="GO:0009431">
    <property type="term" value="C:bacterial-type flagellum basal body, MS ring"/>
    <property type="evidence" value="ECO:0007669"/>
    <property type="project" value="InterPro"/>
</dbReference>
<dbReference type="Pfam" id="PF01514">
    <property type="entry name" value="YscJ_FliF"/>
    <property type="match status" value="1"/>
</dbReference>
<evidence type="ECO:0000256" key="4">
    <source>
        <dbReference type="ARBA" id="ARBA00007971"/>
    </source>
</evidence>
<gene>
    <name evidence="17" type="primary">fliF</name>
    <name evidence="17" type="ORF">ENI96_07380</name>
</gene>
<dbReference type="PIRSF" id="PIRSF004862">
    <property type="entry name" value="FliF"/>
    <property type="match status" value="1"/>
</dbReference>
<organism evidence="17">
    <name type="scientific">Sedimenticola thiotaurini</name>
    <dbReference type="NCBI Taxonomy" id="1543721"/>
    <lineage>
        <taxon>Bacteria</taxon>
        <taxon>Pseudomonadati</taxon>
        <taxon>Pseudomonadota</taxon>
        <taxon>Gammaproteobacteria</taxon>
        <taxon>Chromatiales</taxon>
        <taxon>Sedimenticolaceae</taxon>
        <taxon>Sedimenticola</taxon>
    </lineage>
</organism>
<comment type="subunit">
    <text evidence="11">The basal body constitutes a major portion of the flagellar organelle and consists of four rings (L,P,S, and M) mounted on a central rod. The M ring is integral to the inner membrane of the cell and may be connected to the flagellar rod via the S ring. The S (supramembrane ring) lies just distal to the M ring. The L and P rings lie in the outer membrane and the periplasmic space, respectively.</text>
</comment>
<dbReference type="Pfam" id="PF08345">
    <property type="entry name" value="YscJ_FliF_C"/>
    <property type="match status" value="1"/>
</dbReference>
<evidence type="ECO:0000256" key="14">
    <source>
        <dbReference type="SAM" id="Phobius"/>
    </source>
</evidence>
<name>A0A831RNL5_9GAMM</name>
<feature type="transmembrane region" description="Helical" evidence="14">
    <location>
        <begin position="448"/>
        <end position="470"/>
    </location>
</feature>
<keyword evidence="17" id="KW-0966">Cell projection</keyword>
<evidence type="ECO:0000256" key="10">
    <source>
        <dbReference type="ARBA" id="ARBA00023143"/>
    </source>
</evidence>
<feature type="region of interest" description="Disordered" evidence="13">
    <location>
        <begin position="281"/>
        <end position="351"/>
    </location>
</feature>
<feature type="compositionally biased region" description="Gly residues" evidence="13">
    <location>
        <begin position="498"/>
        <end position="512"/>
    </location>
</feature>
<evidence type="ECO:0000256" key="3">
    <source>
        <dbReference type="ARBA" id="ARBA00004651"/>
    </source>
</evidence>
<keyword evidence="6" id="KW-1003">Cell membrane</keyword>
<dbReference type="NCBIfam" id="TIGR00206">
    <property type="entry name" value="fliF"/>
    <property type="match status" value="1"/>
</dbReference>
<dbReference type="PANTHER" id="PTHR30046">
    <property type="entry name" value="FLAGELLAR M-RING PROTEIN"/>
    <property type="match status" value="1"/>
</dbReference>
<comment type="similarity">
    <text evidence="4 12">Belongs to the FliF family.</text>
</comment>
<dbReference type="EMBL" id="DRKP01000082">
    <property type="protein sequence ID" value="HEB96236.1"/>
    <property type="molecule type" value="Genomic_DNA"/>
</dbReference>
<keyword evidence="7 14" id="KW-0812">Transmembrane</keyword>
<feature type="domain" description="Flagellar M-ring N-terminal" evidence="15">
    <location>
        <begin position="49"/>
        <end position="224"/>
    </location>
</feature>
<dbReference type="GO" id="GO:0003774">
    <property type="term" value="F:cytoskeletal motor activity"/>
    <property type="evidence" value="ECO:0007669"/>
    <property type="project" value="InterPro"/>
</dbReference>
<evidence type="ECO:0000256" key="8">
    <source>
        <dbReference type="ARBA" id="ARBA00022989"/>
    </source>
</evidence>
<evidence type="ECO:0000256" key="9">
    <source>
        <dbReference type="ARBA" id="ARBA00023136"/>
    </source>
</evidence>
<protein>
    <recommendedName>
        <fullName evidence="5 12">Flagellar M-ring protein</fullName>
    </recommendedName>
</protein>
<keyword evidence="8 14" id="KW-1133">Transmembrane helix</keyword>
<evidence type="ECO:0000313" key="17">
    <source>
        <dbReference type="EMBL" id="HEB96236.1"/>
    </source>
</evidence>
<accession>A0A831RNL5</accession>
<dbReference type="GO" id="GO:0005886">
    <property type="term" value="C:plasma membrane"/>
    <property type="evidence" value="ECO:0007669"/>
    <property type="project" value="UniProtKB-SubCell"/>
</dbReference>
<keyword evidence="9 14" id="KW-0472">Membrane</keyword>
<keyword evidence="10 12" id="KW-0975">Bacterial flagellum</keyword>
<evidence type="ECO:0000256" key="12">
    <source>
        <dbReference type="PIRNR" id="PIRNR004862"/>
    </source>
</evidence>
<comment type="caution">
    <text evidence="17">The sequence shown here is derived from an EMBL/GenBank/DDBJ whole genome shotgun (WGS) entry which is preliminary data.</text>
</comment>
<dbReference type="InterPro" id="IPR006182">
    <property type="entry name" value="FliF_N_dom"/>
</dbReference>
<proteinExistence type="inferred from homology"/>
<evidence type="ECO:0000256" key="2">
    <source>
        <dbReference type="ARBA" id="ARBA00004117"/>
    </source>
</evidence>
<feature type="transmembrane region" description="Helical" evidence="14">
    <location>
        <begin position="28"/>
        <end position="47"/>
    </location>
</feature>
<evidence type="ECO:0000256" key="1">
    <source>
        <dbReference type="ARBA" id="ARBA00003820"/>
    </source>
</evidence>
<evidence type="ECO:0000256" key="5">
    <source>
        <dbReference type="ARBA" id="ARBA00017949"/>
    </source>
</evidence>
<dbReference type="InterPro" id="IPR043427">
    <property type="entry name" value="YscJ/FliF"/>
</dbReference>
<dbReference type="PRINTS" id="PR01009">
    <property type="entry name" value="FLGMRINGFLIF"/>
</dbReference>
<dbReference type="InterPro" id="IPR045851">
    <property type="entry name" value="AMP-bd_C_sf"/>
</dbReference>
<dbReference type="PANTHER" id="PTHR30046:SF0">
    <property type="entry name" value="FLAGELLAR M-RING PROTEIN"/>
    <property type="match status" value="1"/>
</dbReference>
<evidence type="ECO:0000256" key="11">
    <source>
        <dbReference type="ARBA" id="ARBA00025936"/>
    </source>
</evidence>
<feature type="domain" description="Flagellar M-ring C-terminal" evidence="16">
    <location>
        <begin position="257"/>
        <end position="429"/>
    </location>
</feature>
<evidence type="ECO:0000259" key="16">
    <source>
        <dbReference type="Pfam" id="PF08345"/>
    </source>
</evidence>
<dbReference type="InterPro" id="IPR000067">
    <property type="entry name" value="FlgMring_FliF"/>
</dbReference>
<feature type="region of interest" description="Disordered" evidence="13">
    <location>
        <begin position="485"/>
        <end position="531"/>
    </location>
</feature>
<keyword evidence="17" id="KW-0969">Cilium</keyword>
<evidence type="ECO:0000256" key="7">
    <source>
        <dbReference type="ARBA" id="ARBA00022692"/>
    </source>
</evidence>